<sequence length="536" mass="61223">MFINISSKYWSQGIVRVFFGSLMLLGWLLHDDYGVSTDEPAHYQHGAVNVKYVADLLVPDLARQHTNYKHIPTLSGYPDNGHGVLFEIPASLLGMFVAHGDSAIYYRLRHILIYLTFVVGVWALYRLACLRFQDWRWGLVAAGALVLSPRLFAEAFYNGQDIVLMSCFAVSMLTLVRLTQQPTISRAVVHGVCCAFALDIRIVGVLLVAFTVSWIGWLILLSSEHRYAQRHLLQCLGLYLVTTAIVMVVCWPFLWEDPVGHLVEAFQQMSRFPWLGRNLYLGELRQGSQTPWHYVPVWISITTPWPYLVAALSGLVVWMLGIKRSLHQAHVWVWQFDTVVVAWFIVPLLSIILLHSAVYNGWRHLYFIYPALLLLGVSGIHRIRHWATHHLRGHLVWHGIVGVMMTGVIQTAYRMVKEHPYQQVYFSVVPTAVISQHFDRDYWGLSYRSGLEWLLATDSTAHIPVGSPRIDLLYNNTLILPAAQRQRILLVRPPYPSGTYVFTNYARFGLLPSDTIGHKVYDLRVHGLPTLGIFHH</sequence>
<evidence type="ECO:0000256" key="1">
    <source>
        <dbReference type="SAM" id="Phobius"/>
    </source>
</evidence>
<dbReference type="EMBL" id="SRKZ01000001">
    <property type="protein sequence ID" value="TGD82377.1"/>
    <property type="molecule type" value="Genomic_DNA"/>
</dbReference>
<feature type="transmembrane region" description="Helical" evidence="1">
    <location>
        <begin position="366"/>
        <end position="383"/>
    </location>
</feature>
<keyword evidence="1" id="KW-0472">Membrane</keyword>
<proteinExistence type="predicted"/>
<dbReference type="Proteomes" id="UP000298284">
    <property type="component" value="Unassembled WGS sequence"/>
</dbReference>
<organism evidence="2 3">
    <name type="scientific">Hymenobacter wooponensis</name>
    <dbReference type="NCBI Taxonomy" id="1525360"/>
    <lineage>
        <taxon>Bacteria</taxon>
        <taxon>Pseudomonadati</taxon>
        <taxon>Bacteroidota</taxon>
        <taxon>Cytophagia</taxon>
        <taxon>Cytophagales</taxon>
        <taxon>Hymenobacteraceae</taxon>
        <taxon>Hymenobacter</taxon>
    </lineage>
</organism>
<dbReference type="AlphaFoldDB" id="A0A4Z0MT02"/>
<feature type="transmembrane region" description="Helical" evidence="1">
    <location>
        <begin position="232"/>
        <end position="254"/>
    </location>
</feature>
<comment type="caution">
    <text evidence="2">The sequence shown here is derived from an EMBL/GenBank/DDBJ whole genome shotgun (WGS) entry which is preliminary data.</text>
</comment>
<keyword evidence="1" id="KW-0812">Transmembrane</keyword>
<protein>
    <submittedName>
        <fullName evidence="2">Uncharacterized protein</fullName>
    </submittedName>
</protein>
<evidence type="ECO:0000313" key="3">
    <source>
        <dbReference type="Proteomes" id="UP000298284"/>
    </source>
</evidence>
<name>A0A4Z0MT02_9BACT</name>
<feature type="transmembrane region" description="Helical" evidence="1">
    <location>
        <begin position="111"/>
        <end position="128"/>
    </location>
</feature>
<accession>A0A4Z0MT02</accession>
<keyword evidence="3" id="KW-1185">Reference proteome</keyword>
<feature type="transmembrane region" description="Helical" evidence="1">
    <location>
        <begin position="9"/>
        <end position="29"/>
    </location>
</feature>
<keyword evidence="1" id="KW-1133">Transmembrane helix</keyword>
<reference evidence="2 3" key="1">
    <citation type="submission" date="2019-04" db="EMBL/GenBank/DDBJ databases">
        <authorList>
            <person name="Feng G."/>
            <person name="Zhang J."/>
            <person name="Zhu H."/>
        </authorList>
    </citation>
    <scope>NUCLEOTIDE SEQUENCE [LARGE SCALE GENOMIC DNA]</scope>
    <source>
        <strain evidence="2 3">JCM 19491</strain>
    </source>
</reference>
<feature type="transmembrane region" description="Helical" evidence="1">
    <location>
        <begin position="297"/>
        <end position="320"/>
    </location>
</feature>
<dbReference type="OrthoDB" id="2034231at2"/>
<feature type="transmembrane region" description="Helical" evidence="1">
    <location>
        <begin position="332"/>
        <end position="354"/>
    </location>
</feature>
<feature type="transmembrane region" description="Helical" evidence="1">
    <location>
        <begin position="200"/>
        <end position="220"/>
    </location>
</feature>
<feature type="transmembrane region" description="Helical" evidence="1">
    <location>
        <begin position="395"/>
        <end position="413"/>
    </location>
</feature>
<gene>
    <name evidence="2" type="ORF">EU557_00895</name>
</gene>
<feature type="transmembrane region" description="Helical" evidence="1">
    <location>
        <begin position="134"/>
        <end position="153"/>
    </location>
</feature>
<evidence type="ECO:0000313" key="2">
    <source>
        <dbReference type="EMBL" id="TGD82377.1"/>
    </source>
</evidence>